<dbReference type="EMBL" id="MH576964">
    <property type="protein sequence ID" value="AXH66749.1"/>
    <property type="molecule type" value="Genomic_DNA"/>
</dbReference>
<evidence type="ECO:0000313" key="1">
    <source>
        <dbReference type="EMBL" id="AXH66749.1"/>
    </source>
</evidence>
<protein>
    <submittedName>
        <fullName evidence="1">Uncharacterized protein</fullName>
    </submittedName>
</protein>
<name>A0A345M8C8_9CAUD</name>
<proteinExistence type="predicted"/>
<accession>A0A345M8C8</accession>
<sequence>MLRKGKKQKDCYHVNVRSIHGDEIIHSGYKRAYCYDCERYLPTLPPKGRNG</sequence>
<organism evidence="1 2">
    <name type="scientific">Streptomyces phage Starbow</name>
    <dbReference type="NCBI Taxonomy" id="2283266"/>
    <lineage>
        <taxon>Viruses</taxon>
        <taxon>Duplodnaviria</taxon>
        <taxon>Heunggongvirae</taxon>
        <taxon>Uroviricota</taxon>
        <taxon>Caudoviricetes</taxon>
        <taxon>Stanwilliamsviridae</taxon>
        <taxon>Boydwoodruffvirinae</taxon>
        <taxon>Karimacvirus</taxon>
        <taxon>Karimacvirus karimac</taxon>
        <taxon>Streptomyces virus Karimac</taxon>
    </lineage>
</organism>
<evidence type="ECO:0000313" key="2">
    <source>
        <dbReference type="Proteomes" id="UP000259040"/>
    </source>
</evidence>
<gene>
    <name evidence="1" type="primary">119</name>
    <name evidence="1" type="ORF">SEA_STARBOW_119</name>
</gene>
<dbReference type="Proteomes" id="UP000259040">
    <property type="component" value="Segment"/>
</dbReference>
<reference evidence="1 2" key="1">
    <citation type="submission" date="2018-07" db="EMBL/GenBank/DDBJ databases">
        <authorList>
            <person name="Boyd E.M."/>
            <person name="Barkley D.B."/>
            <person name="Naeem H."/>
            <person name="Vanhorne R."/>
            <person name="Nayek S."/>
            <person name="Layton S.R."/>
            <person name="Hughes L.E."/>
            <person name="Garlena R.A."/>
            <person name="Russell D.A."/>
            <person name="Pope W.H."/>
            <person name="Jacobs-Sera D."/>
            <person name="Hatfull G.F."/>
        </authorList>
    </citation>
    <scope>NUCLEOTIDE SEQUENCE [LARGE SCALE GENOMIC DNA]</scope>
</reference>